<dbReference type="InterPro" id="IPR011990">
    <property type="entry name" value="TPR-like_helical_dom_sf"/>
</dbReference>
<dbReference type="SMART" id="SM00448">
    <property type="entry name" value="REC"/>
    <property type="match status" value="1"/>
</dbReference>
<evidence type="ECO:0000256" key="4">
    <source>
        <dbReference type="ARBA" id="ARBA00023125"/>
    </source>
</evidence>
<dbReference type="SUPFAM" id="SSF48452">
    <property type="entry name" value="TPR-like"/>
    <property type="match status" value="1"/>
</dbReference>
<keyword evidence="5" id="KW-0804">Transcription</keyword>
<dbReference type="Pfam" id="PF00072">
    <property type="entry name" value="Response_reg"/>
    <property type="match status" value="1"/>
</dbReference>
<evidence type="ECO:0000313" key="8">
    <source>
        <dbReference type="EMBL" id="GLC87629.1"/>
    </source>
</evidence>
<evidence type="ECO:0000256" key="2">
    <source>
        <dbReference type="ARBA" id="ARBA00023012"/>
    </source>
</evidence>
<sequence length="371" mass="43135">MKVLIVDDEPIMLLAMKRMLAGIEGIELVGSFQQIEEAYTFLYKNDVDLAFLDIEIADDNGIELARQLRINNTEIDIVFTTSHTDYAMQAYDVYPLDYMIKPISKSRLMQTITRAFNRRHNTSTVNNHVLNRLKVQTFGCFEVSSTQQGEVKWRSKKSKELFAYLLFNRGRSVGKMRVIEDIFPDMPVKNAEGYLNTAVYQLRTALNSHGFKENIISGQEKYRLELNQVDVDFMQFEQGVALLNHINKDNETVAIELEKQVVGELFEGQSFSWAALEQESMNLVYISFAKRLAGWLLACERYTEAVEIMRKIVMRDAFDEEANQLLLNLYGAMGDIYALKQHYQQYVQRMQQELHMPPSMAMQKIYQQYRQ</sequence>
<reference evidence="8" key="1">
    <citation type="submission" date="2022-08" db="EMBL/GenBank/DDBJ databases">
        <title>Draft genome sequence of Lysinibacillus sp. strain KH24.</title>
        <authorList>
            <person name="Kanbe H."/>
            <person name="Itoh H."/>
        </authorList>
    </citation>
    <scope>NUCLEOTIDE SEQUENCE</scope>
    <source>
        <strain evidence="8">KH24</strain>
    </source>
</reference>
<gene>
    <name evidence="8" type="ORF">LYSBPC_07560</name>
</gene>
<protein>
    <submittedName>
        <fullName evidence="8">DNA-binding response regulator</fullName>
    </submittedName>
</protein>
<keyword evidence="6" id="KW-0597">Phosphoprotein</keyword>
<dbReference type="SUPFAM" id="SSF52172">
    <property type="entry name" value="CheY-like"/>
    <property type="match status" value="1"/>
</dbReference>
<evidence type="ECO:0000256" key="3">
    <source>
        <dbReference type="ARBA" id="ARBA00023015"/>
    </source>
</evidence>
<dbReference type="Gene3D" id="1.25.40.10">
    <property type="entry name" value="Tetratricopeptide repeat domain"/>
    <property type="match status" value="1"/>
</dbReference>
<dbReference type="InterPro" id="IPR016032">
    <property type="entry name" value="Sig_transdc_resp-reg_C-effctor"/>
</dbReference>
<dbReference type="InterPro" id="IPR011006">
    <property type="entry name" value="CheY-like_superfamily"/>
</dbReference>
<accession>A0ABQ5NH65</accession>
<feature type="modified residue" description="4-aspartylphosphate" evidence="6">
    <location>
        <position position="53"/>
    </location>
</feature>
<dbReference type="PANTHER" id="PTHR35807">
    <property type="entry name" value="TRANSCRIPTIONAL REGULATOR REDD-RELATED"/>
    <property type="match status" value="1"/>
</dbReference>
<keyword evidence="3" id="KW-0805">Transcription regulation</keyword>
<organism evidence="8 9">
    <name type="scientific">Lysinibacillus piscis</name>
    <dbReference type="NCBI Taxonomy" id="2518931"/>
    <lineage>
        <taxon>Bacteria</taxon>
        <taxon>Bacillati</taxon>
        <taxon>Bacillota</taxon>
        <taxon>Bacilli</taxon>
        <taxon>Bacillales</taxon>
        <taxon>Bacillaceae</taxon>
        <taxon>Lysinibacillus</taxon>
    </lineage>
</organism>
<dbReference type="GO" id="GO:0003677">
    <property type="term" value="F:DNA binding"/>
    <property type="evidence" value="ECO:0007669"/>
    <property type="project" value="UniProtKB-KW"/>
</dbReference>
<keyword evidence="4 8" id="KW-0238">DNA-binding</keyword>
<dbReference type="InterPro" id="IPR001789">
    <property type="entry name" value="Sig_transdc_resp-reg_receiver"/>
</dbReference>
<comment type="subcellular location">
    <subcellularLocation>
        <location evidence="1">Cytoplasm</location>
    </subcellularLocation>
</comment>
<dbReference type="InterPro" id="IPR005158">
    <property type="entry name" value="BTAD"/>
</dbReference>
<dbReference type="Proteomes" id="UP001065593">
    <property type="component" value="Unassembled WGS sequence"/>
</dbReference>
<evidence type="ECO:0000259" key="7">
    <source>
        <dbReference type="PROSITE" id="PS50110"/>
    </source>
</evidence>
<evidence type="ECO:0000256" key="5">
    <source>
        <dbReference type="ARBA" id="ARBA00023163"/>
    </source>
</evidence>
<evidence type="ECO:0000256" key="1">
    <source>
        <dbReference type="ARBA" id="ARBA00004496"/>
    </source>
</evidence>
<dbReference type="Pfam" id="PF03704">
    <property type="entry name" value="BTAD"/>
    <property type="match status" value="1"/>
</dbReference>
<comment type="caution">
    <text evidence="8">The sequence shown here is derived from an EMBL/GenBank/DDBJ whole genome shotgun (WGS) entry which is preliminary data.</text>
</comment>
<dbReference type="PROSITE" id="PS50110">
    <property type="entry name" value="RESPONSE_REGULATORY"/>
    <property type="match status" value="1"/>
</dbReference>
<dbReference type="SUPFAM" id="SSF46894">
    <property type="entry name" value="C-terminal effector domain of the bipartite response regulators"/>
    <property type="match status" value="1"/>
</dbReference>
<keyword evidence="2" id="KW-0902">Two-component regulatory system</keyword>
<dbReference type="InterPro" id="IPR036388">
    <property type="entry name" value="WH-like_DNA-bd_sf"/>
</dbReference>
<evidence type="ECO:0000256" key="6">
    <source>
        <dbReference type="PROSITE-ProRule" id="PRU00169"/>
    </source>
</evidence>
<dbReference type="SMART" id="SM01043">
    <property type="entry name" value="BTAD"/>
    <property type="match status" value="1"/>
</dbReference>
<feature type="domain" description="Response regulatory" evidence="7">
    <location>
        <begin position="2"/>
        <end position="116"/>
    </location>
</feature>
<evidence type="ECO:0000313" key="9">
    <source>
        <dbReference type="Proteomes" id="UP001065593"/>
    </source>
</evidence>
<dbReference type="Gene3D" id="1.10.10.10">
    <property type="entry name" value="Winged helix-like DNA-binding domain superfamily/Winged helix DNA-binding domain"/>
    <property type="match status" value="1"/>
</dbReference>
<keyword evidence="9" id="KW-1185">Reference proteome</keyword>
<dbReference type="InterPro" id="IPR051677">
    <property type="entry name" value="AfsR-DnrI-RedD_regulator"/>
</dbReference>
<dbReference type="Gene3D" id="3.40.50.2300">
    <property type="match status" value="1"/>
</dbReference>
<proteinExistence type="predicted"/>
<name>A0ABQ5NH65_9BACI</name>
<dbReference type="EMBL" id="BRZA01000001">
    <property type="protein sequence ID" value="GLC87629.1"/>
    <property type="molecule type" value="Genomic_DNA"/>
</dbReference>
<dbReference type="RefSeq" id="WP_264987349.1">
    <property type="nucleotide sequence ID" value="NZ_BRZA01000001.1"/>
</dbReference>